<keyword evidence="5" id="KW-1185">Reference proteome</keyword>
<keyword evidence="3" id="KW-0732">Signal</keyword>
<reference evidence="4" key="1">
    <citation type="submission" date="2023-07" db="EMBL/GenBank/DDBJ databases">
        <authorList>
            <consortium name="AG Swart"/>
            <person name="Singh M."/>
            <person name="Singh A."/>
            <person name="Seah K."/>
            <person name="Emmerich C."/>
        </authorList>
    </citation>
    <scope>NUCLEOTIDE SEQUENCE</scope>
    <source>
        <strain evidence="4">DP1</strain>
    </source>
</reference>
<proteinExistence type="predicted"/>
<keyword evidence="2" id="KW-0472">Membrane</keyword>
<feature type="chain" id="PRO_5041909295" evidence="3">
    <location>
        <begin position="27"/>
        <end position="112"/>
    </location>
</feature>
<evidence type="ECO:0000313" key="4">
    <source>
        <dbReference type="EMBL" id="CAI2385059.1"/>
    </source>
</evidence>
<accession>A0AAD1Y5G9</accession>
<protein>
    <submittedName>
        <fullName evidence="4">Uncharacterized protein</fullName>
    </submittedName>
</protein>
<comment type="caution">
    <text evidence="4">The sequence shown here is derived from an EMBL/GenBank/DDBJ whole genome shotgun (WGS) entry which is preliminary data.</text>
</comment>
<dbReference type="AlphaFoldDB" id="A0AAD1Y5G9"/>
<keyword evidence="2" id="KW-0812">Transmembrane</keyword>
<dbReference type="Proteomes" id="UP001295684">
    <property type="component" value="Unassembled WGS sequence"/>
</dbReference>
<feature type="region of interest" description="Disordered" evidence="1">
    <location>
        <begin position="79"/>
        <end position="112"/>
    </location>
</feature>
<evidence type="ECO:0000313" key="5">
    <source>
        <dbReference type="Proteomes" id="UP001295684"/>
    </source>
</evidence>
<feature type="transmembrane region" description="Helical" evidence="2">
    <location>
        <begin position="50"/>
        <end position="70"/>
    </location>
</feature>
<evidence type="ECO:0000256" key="3">
    <source>
        <dbReference type="SAM" id="SignalP"/>
    </source>
</evidence>
<dbReference type="EMBL" id="CAMPGE010027427">
    <property type="protein sequence ID" value="CAI2385059.1"/>
    <property type="molecule type" value="Genomic_DNA"/>
</dbReference>
<feature type="compositionally biased region" description="Basic and acidic residues" evidence="1">
    <location>
        <begin position="92"/>
        <end position="112"/>
    </location>
</feature>
<gene>
    <name evidence="4" type="ORF">ECRASSUSDP1_LOCUS26601</name>
</gene>
<name>A0AAD1Y5G9_EUPCR</name>
<feature type="signal peptide" evidence="3">
    <location>
        <begin position="1"/>
        <end position="26"/>
    </location>
</feature>
<keyword evidence="2" id="KW-1133">Transmembrane helix</keyword>
<evidence type="ECO:0000256" key="2">
    <source>
        <dbReference type="SAM" id="Phobius"/>
    </source>
</evidence>
<evidence type="ECO:0000256" key="1">
    <source>
        <dbReference type="SAM" id="MobiDB-lite"/>
    </source>
</evidence>
<sequence length="112" mass="12789">MLGLIIELTNAPRIFLLLSLLVSVKAAIEDMRPPPHLFGSNGKYTGLVTALVFLGMIFLIIIYAAIDYYYKEQRISQSKKQLDDEEDEDEEEKKGPASKDSQRRDLNDRKVE</sequence>
<organism evidence="4 5">
    <name type="scientific">Euplotes crassus</name>
    <dbReference type="NCBI Taxonomy" id="5936"/>
    <lineage>
        <taxon>Eukaryota</taxon>
        <taxon>Sar</taxon>
        <taxon>Alveolata</taxon>
        <taxon>Ciliophora</taxon>
        <taxon>Intramacronucleata</taxon>
        <taxon>Spirotrichea</taxon>
        <taxon>Hypotrichia</taxon>
        <taxon>Euplotida</taxon>
        <taxon>Euplotidae</taxon>
        <taxon>Moneuplotes</taxon>
    </lineage>
</organism>